<evidence type="ECO:0000256" key="2">
    <source>
        <dbReference type="ARBA" id="ARBA00005085"/>
    </source>
</evidence>
<dbReference type="OrthoDB" id="201621at2759"/>
<dbReference type="Pfam" id="PF21948">
    <property type="entry name" value="LplA-B_cat"/>
    <property type="match status" value="1"/>
</dbReference>
<evidence type="ECO:0000313" key="8">
    <source>
        <dbReference type="Proteomes" id="UP000245768"/>
    </source>
</evidence>
<accession>A0A316YVZ3</accession>
<dbReference type="RefSeq" id="XP_025380815.1">
    <property type="nucleotide sequence ID" value="XM_025523267.1"/>
</dbReference>
<gene>
    <name evidence="7" type="ORF">FA10DRAFT_27543</name>
</gene>
<dbReference type="FunCoup" id="A0A316YVZ3">
    <property type="interactions" value="231"/>
</dbReference>
<evidence type="ECO:0000259" key="6">
    <source>
        <dbReference type="PROSITE" id="PS51733"/>
    </source>
</evidence>
<dbReference type="Gene3D" id="3.30.390.50">
    <property type="entry name" value="CO dehydrogenase flavoprotein, C-terminal domain"/>
    <property type="match status" value="1"/>
</dbReference>
<evidence type="ECO:0000256" key="1">
    <source>
        <dbReference type="ARBA" id="ARBA00003253"/>
    </source>
</evidence>
<dbReference type="Gene3D" id="3.30.930.10">
    <property type="entry name" value="Bira Bifunctional Protein, Domain 2"/>
    <property type="match status" value="1"/>
</dbReference>
<dbReference type="Proteomes" id="UP000245768">
    <property type="component" value="Unassembled WGS sequence"/>
</dbReference>
<evidence type="ECO:0000256" key="3">
    <source>
        <dbReference type="ARBA" id="ARBA00008242"/>
    </source>
</evidence>
<evidence type="ECO:0000256" key="4">
    <source>
        <dbReference type="ARBA" id="ARBA00015925"/>
    </source>
</evidence>
<feature type="region of interest" description="Disordered" evidence="5">
    <location>
        <begin position="147"/>
        <end position="168"/>
    </location>
</feature>
<dbReference type="InterPro" id="IPR004143">
    <property type="entry name" value="BPL_LPL_catalytic"/>
</dbReference>
<dbReference type="InParanoid" id="A0A316YVZ3"/>
<dbReference type="GeneID" id="37045183"/>
<dbReference type="STRING" id="215250.A0A316YVZ3"/>
<evidence type="ECO:0000256" key="5">
    <source>
        <dbReference type="SAM" id="MobiDB-lite"/>
    </source>
</evidence>
<protein>
    <recommendedName>
        <fullName evidence="4">Putative lipoate-protein ligase A</fullName>
    </recommendedName>
</protein>
<dbReference type="GO" id="GO:0017118">
    <property type="term" value="F:lipoyltransferase activity"/>
    <property type="evidence" value="ECO:0007669"/>
    <property type="project" value="TreeGrafter"/>
</dbReference>
<dbReference type="InterPro" id="IPR045864">
    <property type="entry name" value="aa-tRNA-synth_II/BPL/LPL"/>
</dbReference>
<dbReference type="GO" id="GO:0005739">
    <property type="term" value="C:mitochondrion"/>
    <property type="evidence" value="ECO:0007669"/>
    <property type="project" value="TreeGrafter"/>
</dbReference>
<dbReference type="SUPFAM" id="SSF55681">
    <property type="entry name" value="Class II aaRS and biotin synthetases"/>
    <property type="match status" value="1"/>
</dbReference>
<comment type="pathway">
    <text evidence="2">Protein modification; protein lipoylation via exogenous pathway; protein N(6)-(lipoyl)lysine from lipoate: step 2/2.</text>
</comment>
<keyword evidence="8" id="KW-1185">Reference proteome</keyword>
<dbReference type="PANTHER" id="PTHR12561:SF3">
    <property type="entry name" value="LIPOYLTRANSFERASE 1, MITOCHONDRIAL"/>
    <property type="match status" value="1"/>
</dbReference>
<dbReference type="UniPathway" id="UPA00537">
    <property type="reaction ID" value="UER00595"/>
</dbReference>
<evidence type="ECO:0000313" key="7">
    <source>
        <dbReference type="EMBL" id="PWN93617.1"/>
    </source>
</evidence>
<dbReference type="PANTHER" id="PTHR12561">
    <property type="entry name" value="LIPOATE-PROTEIN LIGASE"/>
    <property type="match status" value="1"/>
</dbReference>
<reference evidence="7 8" key="1">
    <citation type="journal article" date="2018" name="Mol. Biol. Evol.">
        <title>Broad Genomic Sampling Reveals a Smut Pathogenic Ancestry of the Fungal Clade Ustilaginomycotina.</title>
        <authorList>
            <person name="Kijpornyongpan T."/>
            <person name="Mondo S.J."/>
            <person name="Barry K."/>
            <person name="Sandor L."/>
            <person name="Lee J."/>
            <person name="Lipzen A."/>
            <person name="Pangilinan J."/>
            <person name="LaButti K."/>
            <person name="Hainaut M."/>
            <person name="Henrissat B."/>
            <person name="Grigoriev I.V."/>
            <person name="Spatafora J.W."/>
            <person name="Aime M.C."/>
        </authorList>
    </citation>
    <scope>NUCLEOTIDE SEQUENCE [LARGE SCALE GENOMIC DNA]</scope>
    <source>
        <strain evidence="7 8">MCA 4198</strain>
    </source>
</reference>
<proteinExistence type="inferred from homology"/>
<dbReference type="InterPro" id="IPR004562">
    <property type="entry name" value="LipoylTrfase_LipoateP_Ligase"/>
</dbReference>
<dbReference type="PROSITE" id="PS51733">
    <property type="entry name" value="BPL_LPL_CATALYTIC"/>
    <property type="match status" value="1"/>
</dbReference>
<comment type="function">
    <text evidence="1">Catalyzes both the ATP-dependent activation of exogenously supplied lipoate to lipoyl-AMP and the transfer of the activated lipoyl onto the lipoyl domains of lipoate-dependent enzymes.</text>
</comment>
<dbReference type="CDD" id="cd16443">
    <property type="entry name" value="LplA"/>
    <property type="match status" value="1"/>
</dbReference>
<organism evidence="7 8">
    <name type="scientific">Acaromyces ingoldii</name>
    <dbReference type="NCBI Taxonomy" id="215250"/>
    <lineage>
        <taxon>Eukaryota</taxon>
        <taxon>Fungi</taxon>
        <taxon>Dikarya</taxon>
        <taxon>Basidiomycota</taxon>
        <taxon>Ustilaginomycotina</taxon>
        <taxon>Exobasidiomycetes</taxon>
        <taxon>Exobasidiales</taxon>
        <taxon>Cryptobasidiaceae</taxon>
        <taxon>Acaromyces</taxon>
    </lineage>
</organism>
<comment type="similarity">
    <text evidence="3">Belongs to the LplA family.</text>
</comment>
<dbReference type="GO" id="GO:0009249">
    <property type="term" value="P:protein lipoylation"/>
    <property type="evidence" value="ECO:0007669"/>
    <property type="project" value="InterPro"/>
</dbReference>
<name>A0A316YVZ3_9BASI</name>
<feature type="domain" description="BPL/LPL catalytic" evidence="6">
    <location>
        <begin position="60"/>
        <end position="270"/>
    </location>
</feature>
<sequence>MTFGLVRPACSAAARRRPGWARRFSSALPSQDVKPEAYISQSTDPLFNLSLEDFLFRSRPAHVPVCLVYRNAPCVVIGRNQNPWRELDVRQMNLVNLPLVRRRSGGGAVYHDLGNTNHSFHIARQDFTRRFHAELVARALNSPPVSLVSRRGGGEAGAAADNDDAGDGRRGAYVNARNDVCIALRQPGGIAGAPTTATTEERKVSGSAYKIISQRAYHHGTMLLDSDLSRLQGSLRPTRGDAMRSKGVESVSSPVVNLCEAFESRRAHLTHESYVESLVGEFARTYAAAAGVEAEEEQAQAQALHVVQVYEEDEIGRQKKLRQGWEELKSWEWMWGQTPEFHHSIELQQQGEGGLFSNGDNTLHLHVKNGRIIAADLEDEERGPLGAIARRMVGKRYNVLADAPRTTFEQEGKERLKQKRIEDGLEELGLDGQTPGSAEAEYAKKFLAWLKGML</sequence>
<dbReference type="AlphaFoldDB" id="A0A316YVZ3"/>
<dbReference type="EMBL" id="KZ819634">
    <property type="protein sequence ID" value="PWN93617.1"/>
    <property type="molecule type" value="Genomic_DNA"/>
</dbReference>